<dbReference type="EMBL" id="CAJVPT010001502">
    <property type="protein sequence ID" value="CAG8463550.1"/>
    <property type="molecule type" value="Genomic_DNA"/>
</dbReference>
<sequence>MSETSRPLLVGSEEPASPYPIKMKGEVVRGFGRGSKDLGIPTANLSEAAVEALCKDTNTGIYFGWAQVSGDQVVYPMVMSLGWNPYYKNEKKSAEVHIIHTFPEDFYGAELRVIVLGYIRPELDYTSLGKFRTPSFFSKD</sequence>
<gene>
    <name evidence="1" type="ORF">ACOLOM_LOCUS1274</name>
</gene>
<organism evidence="1 2">
    <name type="scientific">Acaulospora colombiana</name>
    <dbReference type="NCBI Taxonomy" id="27376"/>
    <lineage>
        <taxon>Eukaryota</taxon>
        <taxon>Fungi</taxon>
        <taxon>Fungi incertae sedis</taxon>
        <taxon>Mucoromycota</taxon>
        <taxon>Glomeromycotina</taxon>
        <taxon>Glomeromycetes</taxon>
        <taxon>Diversisporales</taxon>
        <taxon>Acaulosporaceae</taxon>
        <taxon>Acaulospora</taxon>
    </lineage>
</organism>
<proteinExistence type="predicted"/>
<reference evidence="1" key="1">
    <citation type="submission" date="2021-06" db="EMBL/GenBank/DDBJ databases">
        <authorList>
            <person name="Kallberg Y."/>
            <person name="Tangrot J."/>
            <person name="Rosling A."/>
        </authorList>
    </citation>
    <scope>NUCLEOTIDE SEQUENCE</scope>
    <source>
        <strain evidence="1">CL356</strain>
    </source>
</reference>
<dbReference type="Proteomes" id="UP000789525">
    <property type="component" value="Unassembled WGS sequence"/>
</dbReference>
<evidence type="ECO:0000313" key="1">
    <source>
        <dbReference type="EMBL" id="CAG8463550.1"/>
    </source>
</evidence>
<name>A0ACA9KB33_9GLOM</name>
<comment type="caution">
    <text evidence="1">The sequence shown here is derived from an EMBL/GenBank/DDBJ whole genome shotgun (WGS) entry which is preliminary data.</text>
</comment>
<keyword evidence="2" id="KW-1185">Reference proteome</keyword>
<evidence type="ECO:0000313" key="2">
    <source>
        <dbReference type="Proteomes" id="UP000789525"/>
    </source>
</evidence>
<protein>
    <submittedName>
        <fullName evidence="1">10140_t:CDS:1</fullName>
    </submittedName>
</protein>
<accession>A0ACA9KB33</accession>